<evidence type="ECO:0000313" key="3">
    <source>
        <dbReference type="Proteomes" id="UP000190973"/>
    </source>
</evidence>
<evidence type="ECO:0000313" key="2">
    <source>
        <dbReference type="EMBL" id="OOM61512.1"/>
    </source>
</evidence>
<dbReference type="RefSeq" id="WP_077838889.1">
    <property type="nucleotide sequence ID" value="NZ_JABAGD010000001.1"/>
</dbReference>
<reference evidence="2 3" key="1">
    <citation type="submission" date="2016-05" db="EMBL/GenBank/DDBJ databases">
        <title>Microbial solvent formation.</title>
        <authorList>
            <person name="Poehlein A."/>
            <person name="Montoya Solano J.D."/>
            <person name="Flitsch S."/>
            <person name="Krabben P."/>
            <person name="Duerre P."/>
            <person name="Daniel R."/>
        </authorList>
    </citation>
    <scope>NUCLEOTIDE SEQUENCE [LARGE SCALE GENOMIC DNA]</scope>
    <source>
        <strain evidence="2 3">DSM 53</strain>
    </source>
</reference>
<dbReference type="Proteomes" id="UP000587880">
    <property type="component" value="Unassembled WGS sequence"/>
</dbReference>
<organism evidence="2 3">
    <name type="scientific">Clostridium beijerinckii</name>
    <name type="common">Clostridium MP</name>
    <dbReference type="NCBI Taxonomy" id="1520"/>
    <lineage>
        <taxon>Bacteria</taxon>
        <taxon>Bacillati</taxon>
        <taxon>Bacillota</taxon>
        <taxon>Clostridia</taxon>
        <taxon>Eubacteriales</taxon>
        <taxon>Clostridiaceae</taxon>
        <taxon>Clostridium</taxon>
    </lineage>
</organism>
<protein>
    <submittedName>
        <fullName evidence="2">Uncharacterized protein</fullName>
    </submittedName>
</protein>
<evidence type="ECO:0000313" key="4">
    <source>
        <dbReference type="Proteomes" id="UP000587880"/>
    </source>
</evidence>
<proteinExistence type="predicted"/>
<sequence length="100" mass="11656">MESSNFISYIGNYKMHDSRVEKVINGGNEVRVLLKSQEEENITVRFLGVQELVEKSAEGMILYAICEMKENKPYRKFVFANTDEEDEALLEVIAHKYYIE</sequence>
<dbReference type="EMBL" id="LZZI01000035">
    <property type="protein sequence ID" value="OOM61512.1"/>
    <property type="molecule type" value="Genomic_DNA"/>
</dbReference>
<dbReference type="Proteomes" id="UP000190973">
    <property type="component" value="Unassembled WGS sequence"/>
</dbReference>
<name>A0A1S8S876_CLOBE</name>
<dbReference type="EMBL" id="JABAGD010000001">
    <property type="protein sequence ID" value="NMF03170.1"/>
    <property type="molecule type" value="Genomic_DNA"/>
</dbReference>
<reference evidence="1 4" key="2">
    <citation type="submission" date="2020-04" db="EMBL/GenBank/DDBJ databases">
        <authorList>
            <person name="Hitch T.C.A."/>
            <person name="Wylensek D."/>
            <person name="Clavel T."/>
        </authorList>
    </citation>
    <scope>NUCLEOTIDE SEQUENCE [LARGE SCALE GENOMIC DNA]</scope>
    <source>
        <strain evidence="1 4">WB01_NA02</strain>
    </source>
</reference>
<gene>
    <name evidence="2" type="ORF">CLBCK_23140</name>
    <name evidence="1" type="ORF">HF849_00180</name>
</gene>
<evidence type="ECO:0000313" key="1">
    <source>
        <dbReference type="EMBL" id="NMF03170.1"/>
    </source>
</evidence>
<accession>A0A1S8S876</accession>
<dbReference type="AlphaFoldDB" id="A0A1S8S876"/>
<comment type="caution">
    <text evidence="2">The sequence shown here is derived from an EMBL/GenBank/DDBJ whole genome shotgun (WGS) entry which is preliminary data.</text>
</comment>